<dbReference type="SUPFAM" id="SSF57701">
    <property type="entry name" value="Zn2/Cys6 DNA-binding domain"/>
    <property type="match status" value="1"/>
</dbReference>
<gene>
    <name evidence="5" type="ORF">jhhlp_003691</name>
</gene>
<dbReference type="GO" id="GO:0000981">
    <property type="term" value="F:DNA-binding transcription factor activity, RNA polymerase II-specific"/>
    <property type="evidence" value="ECO:0007669"/>
    <property type="project" value="InterPro"/>
</dbReference>
<feature type="compositionally biased region" description="Low complexity" evidence="3">
    <location>
        <begin position="211"/>
        <end position="229"/>
    </location>
</feature>
<dbReference type="GO" id="GO:0008270">
    <property type="term" value="F:zinc ion binding"/>
    <property type="evidence" value="ECO:0007669"/>
    <property type="project" value="InterPro"/>
</dbReference>
<feature type="compositionally biased region" description="Polar residues" evidence="3">
    <location>
        <begin position="181"/>
        <end position="210"/>
    </location>
</feature>
<dbReference type="EMBL" id="NLAX01000010">
    <property type="protein sequence ID" value="PKS09077.1"/>
    <property type="molecule type" value="Genomic_DNA"/>
</dbReference>
<protein>
    <recommendedName>
        <fullName evidence="4">Zn(2)-C6 fungal-type domain-containing protein</fullName>
    </recommendedName>
</protein>
<feature type="compositionally biased region" description="Polar residues" evidence="3">
    <location>
        <begin position="140"/>
        <end position="153"/>
    </location>
</feature>
<evidence type="ECO:0000259" key="4">
    <source>
        <dbReference type="PROSITE" id="PS50048"/>
    </source>
</evidence>
<dbReference type="PROSITE" id="PS50048">
    <property type="entry name" value="ZN2_CY6_FUNGAL_2"/>
    <property type="match status" value="1"/>
</dbReference>
<evidence type="ECO:0000313" key="6">
    <source>
        <dbReference type="Proteomes" id="UP000233524"/>
    </source>
</evidence>
<evidence type="ECO:0000313" key="5">
    <source>
        <dbReference type="EMBL" id="PKS09077.1"/>
    </source>
</evidence>
<dbReference type="GO" id="GO:0045944">
    <property type="term" value="P:positive regulation of transcription by RNA polymerase II"/>
    <property type="evidence" value="ECO:0007669"/>
    <property type="project" value="TreeGrafter"/>
</dbReference>
<reference evidence="5 6" key="1">
    <citation type="journal article" date="2017" name="G3 (Bethesda)">
        <title>First Draft Genome Sequence of the Pathogenic Fungus Lomentospora prolificans (Formerly Scedosporium prolificans).</title>
        <authorList>
            <person name="Luo R."/>
            <person name="Zimin A."/>
            <person name="Workman R."/>
            <person name="Fan Y."/>
            <person name="Pertea G."/>
            <person name="Grossman N."/>
            <person name="Wear M.P."/>
            <person name="Jia B."/>
            <person name="Miller H."/>
            <person name="Casadevall A."/>
            <person name="Timp W."/>
            <person name="Zhang S.X."/>
            <person name="Salzberg S.L."/>
        </authorList>
    </citation>
    <scope>NUCLEOTIDE SEQUENCE [LARGE SCALE GENOMIC DNA]</scope>
    <source>
        <strain evidence="5 6">JHH-5317</strain>
    </source>
</reference>
<feature type="region of interest" description="Disordered" evidence="3">
    <location>
        <begin position="118"/>
        <end position="229"/>
    </location>
</feature>
<dbReference type="InterPro" id="IPR001138">
    <property type="entry name" value="Zn2Cys6_DnaBD"/>
</dbReference>
<dbReference type="PANTHER" id="PTHR37534:SF10">
    <property type="entry name" value="ZN(II)2CYS6 TRANSCRIPTION FACTOR (EUROFUNG)"/>
    <property type="match status" value="1"/>
</dbReference>
<comment type="subcellular location">
    <subcellularLocation>
        <location evidence="1">Nucleus</location>
    </subcellularLocation>
</comment>
<accession>A0A2N3N9J7</accession>
<dbReference type="InterPro" id="IPR036864">
    <property type="entry name" value="Zn2-C6_fun-type_DNA-bd_sf"/>
</dbReference>
<dbReference type="OrthoDB" id="5278208at2759"/>
<evidence type="ECO:0000256" key="3">
    <source>
        <dbReference type="SAM" id="MobiDB-lite"/>
    </source>
</evidence>
<evidence type="ECO:0000256" key="2">
    <source>
        <dbReference type="ARBA" id="ARBA00023242"/>
    </source>
</evidence>
<dbReference type="SMART" id="SM00066">
    <property type="entry name" value="GAL4"/>
    <property type="match status" value="1"/>
</dbReference>
<dbReference type="PANTHER" id="PTHR37534">
    <property type="entry name" value="TRANSCRIPTIONAL ACTIVATOR PROTEIN UGA3"/>
    <property type="match status" value="1"/>
</dbReference>
<evidence type="ECO:0000256" key="1">
    <source>
        <dbReference type="ARBA" id="ARBA00004123"/>
    </source>
</evidence>
<keyword evidence="6" id="KW-1185">Reference proteome</keyword>
<dbReference type="CDD" id="cd00067">
    <property type="entry name" value="GAL4"/>
    <property type="match status" value="1"/>
</dbReference>
<dbReference type="AlphaFoldDB" id="A0A2N3N9J7"/>
<dbReference type="Proteomes" id="UP000233524">
    <property type="component" value="Unassembled WGS sequence"/>
</dbReference>
<feature type="region of interest" description="Disordered" evidence="3">
    <location>
        <begin position="704"/>
        <end position="723"/>
    </location>
</feature>
<dbReference type="InParanoid" id="A0A2N3N9J7"/>
<keyword evidence="2" id="KW-0539">Nucleus</keyword>
<name>A0A2N3N9J7_9PEZI</name>
<dbReference type="Pfam" id="PF11951">
    <property type="entry name" value="Fungal_trans_2"/>
    <property type="match status" value="1"/>
</dbReference>
<dbReference type="GO" id="GO:0005634">
    <property type="term" value="C:nucleus"/>
    <property type="evidence" value="ECO:0007669"/>
    <property type="project" value="UniProtKB-SubCell"/>
</dbReference>
<dbReference type="GO" id="GO:0000976">
    <property type="term" value="F:transcription cis-regulatory region binding"/>
    <property type="evidence" value="ECO:0007669"/>
    <property type="project" value="TreeGrafter"/>
</dbReference>
<feature type="compositionally biased region" description="Acidic residues" evidence="3">
    <location>
        <begin position="168"/>
        <end position="177"/>
    </location>
</feature>
<dbReference type="InterPro" id="IPR021858">
    <property type="entry name" value="Fun_TF"/>
</dbReference>
<comment type="caution">
    <text evidence="5">The sequence shown here is derived from an EMBL/GenBank/DDBJ whole genome shotgun (WGS) entry which is preliminary data.</text>
</comment>
<dbReference type="Pfam" id="PF00172">
    <property type="entry name" value="Zn_clus"/>
    <property type="match status" value="1"/>
</dbReference>
<proteinExistence type="predicted"/>
<dbReference type="PROSITE" id="PS00463">
    <property type="entry name" value="ZN2_CY6_FUNGAL_1"/>
    <property type="match status" value="1"/>
</dbReference>
<dbReference type="STRING" id="41688.A0A2N3N9J7"/>
<feature type="compositionally biased region" description="Gly residues" evidence="3">
    <location>
        <begin position="710"/>
        <end position="723"/>
    </location>
</feature>
<feature type="domain" description="Zn(2)-C6 fungal-type" evidence="4">
    <location>
        <begin position="89"/>
        <end position="119"/>
    </location>
</feature>
<dbReference type="VEuPathDB" id="FungiDB:jhhlp_003691"/>
<dbReference type="Gene3D" id="4.10.240.10">
    <property type="entry name" value="Zn(2)-C6 fungal-type DNA-binding domain"/>
    <property type="match status" value="1"/>
</dbReference>
<organism evidence="5 6">
    <name type="scientific">Lomentospora prolificans</name>
    <dbReference type="NCBI Taxonomy" id="41688"/>
    <lineage>
        <taxon>Eukaryota</taxon>
        <taxon>Fungi</taxon>
        <taxon>Dikarya</taxon>
        <taxon>Ascomycota</taxon>
        <taxon>Pezizomycotina</taxon>
        <taxon>Sordariomycetes</taxon>
        <taxon>Hypocreomycetidae</taxon>
        <taxon>Microascales</taxon>
        <taxon>Microascaceae</taxon>
        <taxon>Lomentospora</taxon>
    </lineage>
</organism>
<sequence length="723" mass="80829">MGDFHHQQFLASMAGGQADPNIMAHEVQQPHMPGVVPLASPSVAAPFSGIGYFTAFHDPLMFSVPKTQRSRRKSTSGLDTVKHRRTRSGCFMCRSRRVKCDETRPICERCKKGNRECIYPDLPTSKAPGSQAPTKGGAATQPQQMTSPESSTGAEELEPELDSKLEPIPDEDEDAEDSERPSWQHTSSQAPSGAASPNQTKSSTRQSSETPSLDGSKSSPSGSPATSSSMTLNAYQLQDPSLQVNNTLSDWSHLPADFQYYLNSFCQNITHHHYCLPNDPDRFFYSMLPNIALQDDALLNAVVGFSAYHETLTKPDGKVEDFLKYYNKSVTLLLNSLKRREPQTVATIVTVLQLATIEEYLGDWINVMGHQKAALQILTNLFTPDTVMLSPVSRTILAWYQRFDVFVAVMGGFKTALPREWFTVFVDFCREKAASNPEHVEWKLEEGSAFMRLVSMDMSMLYAQGNKGEISPQGFSAEHDRISRILKEWKANLDPALRNPALAVTTFPNQGPLEPESDIVNPYTPGILYEAPLTSLTLLMSEWHSISIMHKCQSPTIQREQLYAELREHSYEICQIFEAVERWPKRPNGMLMMIQACLAISALFLPQDARHHFWIRRKFALMETLGYIHPITLRSKMSELFRDPSCVRWWLPNEEGYTPILQSIRTFADERNAVAVSAQVENLREVRHVFAKMQLSDDNGDAAAAVAASGDGGGTPKLPGMGR</sequence>